<organism evidence="2 3">
    <name type="scientific">Austropuccinia psidii MF-1</name>
    <dbReference type="NCBI Taxonomy" id="1389203"/>
    <lineage>
        <taxon>Eukaryota</taxon>
        <taxon>Fungi</taxon>
        <taxon>Dikarya</taxon>
        <taxon>Basidiomycota</taxon>
        <taxon>Pucciniomycotina</taxon>
        <taxon>Pucciniomycetes</taxon>
        <taxon>Pucciniales</taxon>
        <taxon>Sphaerophragmiaceae</taxon>
        <taxon>Austropuccinia</taxon>
    </lineage>
</organism>
<protein>
    <submittedName>
        <fullName evidence="2">Uncharacterized protein</fullName>
    </submittedName>
</protein>
<accession>A0A9Q3FFZ1</accession>
<evidence type="ECO:0000313" key="2">
    <source>
        <dbReference type="EMBL" id="MBW0536571.1"/>
    </source>
</evidence>
<reference evidence="2" key="1">
    <citation type="submission" date="2021-03" db="EMBL/GenBank/DDBJ databases">
        <title>Draft genome sequence of rust myrtle Austropuccinia psidii MF-1, a brazilian biotype.</title>
        <authorList>
            <person name="Quecine M.C."/>
            <person name="Pachon D.M.R."/>
            <person name="Bonatelli M.L."/>
            <person name="Correr F.H."/>
            <person name="Franceschini L.M."/>
            <person name="Leite T.F."/>
            <person name="Margarido G.R.A."/>
            <person name="Almeida C.A."/>
            <person name="Ferrarezi J.A."/>
            <person name="Labate C.A."/>
        </authorList>
    </citation>
    <scope>NUCLEOTIDE SEQUENCE</scope>
    <source>
        <strain evidence="2">MF-1</strain>
    </source>
</reference>
<feature type="compositionally biased region" description="Polar residues" evidence="1">
    <location>
        <begin position="166"/>
        <end position="176"/>
    </location>
</feature>
<comment type="caution">
    <text evidence="2">The sequence shown here is derived from an EMBL/GenBank/DDBJ whole genome shotgun (WGS) entry which is preliminary data.</text>
</comment>
<name>A0A9Q3FFZ1_9BASI</name>
<evidence type="ECO:0000313" key="3">
    <source>
        <dbReference type="Proteomes" id="UP000765509"/>
    </source>
</evidence>
<feature type="region of interest" description="Disordered" evidence="1">
    <location>
        <begin position="158"/>
        <end position="190"/>
    </location>
</feature>
<gene>
    <name evidence="2" type="ORF">O181_076286</name>
</gene>
<dbReference type="AlphaFoldDB" id="A0A9Q3FFZ1"/>
<dbReference type="Proteomes" id="UP000765509">
    <property type="component" value="Unassembled WGS sequence"/>
</dbReference>
<proteinExistence type="predicted"/>
<sequence>MVRGPWTIHGGPRAVGPLETPWAQFFWVPRDSMGQKMAHGPKVSPTWPGPFEGVQENQDPGLPKVEGDALDSLVMSSKLTEIPESSPSALPPSVPCGSGIFSRFSSPSMASFGHFDPSQTYDGYRSVEAFVPACSAPSSNVRRYLWSRKYGPFGKEFPVSEAPTPDGTSGFTQLTGPRQRHVARSTNVGGPIPVGGRTIYSSSDIPISRINSEGVVKRIRRISYSPTDPDAEGSDELDGEEVEVVPHFVGHSSSNSSAQPLANRVQSQVLPITPRTFQPVLASIPTTIPPSSPSTSHSRPAMNPATQERTHNHLPTAPAYGQFQ</sequence>
<feature type="region of interest" description="Disordered" evidence="1">
    <location>
        <begin position="283"/>
        <end position="324"/>
    </location>
</feature>
<keyword evidence="3" id="KW-1185">Reference proteome</keyword>
<dbReference type="EMBL" id="AVOT02041280">
    <property type="protein sequence ID" value="MBW0536571.1"/>
    <property type="molecule type" value="Genomic_DNA"/>
</dbReference>
<evidence type="ECO:0000256" key="1">
    <source>
        <dbReference type="SAM" id="MobiDB-lite"/>
    </source>
</evidence>